<dbReference type="EMBL" id="KZ084121">
    <property type="protein sequence ID" value="OSD00153.1"/>
    <property type="molecule type" value="Genomic_DNA"/>
</dbReference>
<dbReference type="AlphaFoldDB" id="A0A1Y2II01"/>
<evidence type="ECO:0000313" key="2">
    <source>
        <dbReference type="Proteomes" id="UP000193067"/>
    </source>
</evidence>
<proteinExistence type="predicted"/>
<evidence type="ECO:0000313" key="1">
    <source>
        <dbReference type="EMBL" id="OSD00153.1"/>
    </source>
</evidence>
<protein>
    <submittedName>
        <fullName evidence="1">Uncharacterized protein</fullName>
    </submittedName>
</protein>
<gene>
    <name evidence="1" type="ORF">PYCCODRAFT_1426761</name>
</gene>
<sequence>MLPADDAPSAVFASCNQALRNISRETFPALASEGGIRRPCLRPIPSEYVAHQAPRELDVGGGDPKLTCVDDKQDVKYELHVPIISWRTHLLRKRSWRGEASEHGGVTVIPKIARAPHCSVSPYKTHNKRCKSEAATAAIASSTGPWDGVSATKYIPLRPMNWLKSSSSSSLISRYTAKHGAASGATSAGSNMLNAYLTAEFYLRKPGDDVVAGYLSINNCISMPRNRLPISLTVVGGPECYGAKALRQTQSRLDPGTRSTAPDSLAVTSTRLDHGSPAWGRIGLIEEMFHCRWARGAGIIRNGPRSGDARHRALRSDAFVCGRRSRPSHIPGERQHGRAPLVPAVIELASRPYSSYVHTTYRNASSKLSRVWVDIYPATSRYTLGSDVRDINPGVERTLRSVAESSIPSLNYDQFLDRVILHKQWLDEPVSPNKTMYIHKVLVREAKGHRLRLVLRDGVRVVFLTPKGIAQYSYLAWEEPLRLGPRHRHGEKTFLVEDYLRLASTVRAIIRACDITSPREYQWDIRNLPSLVQANLDTVEYLSEVNQGIIDSNMAVCDRLHALDPTYLTHTHA</sequence>
<reference evidence="1 2" key="1">
    <citation type="journal article" date="2015" name="Biotechnol. Biofuels">
        <title>Enhanced degradation of softwood versus hardwood by the white-rot fungus Pycnoporus coccineus.</title>
        <authorList>
            <person name="Couturier M."/>
            <person name="Navarro D."/>
            <person name="Chevret D."/>
            <person name="Henrissat B."/>
            <person name="Piumi F."/>
            <person name="Ruiz-Duenas F.J."/>
            <person name="Martinez A.T."/>
            <person name="Grigoriev I.V."/>
            <person name="Riley R."/>
            <person name="Lipzen A."/>
            <person name="Berrin J.G."/>
            <person name="Master E.R."/>
            <person name="Rosso M.N."/>
        </authorList>
    </citation>
    <scope>NUCLEOTIDE SEQUENCE [LARGE SCALE GENOMIC DNA]</scope>
    <source>
        <strain evidence="1 2">BRFM310</strain>
    </source>
</reference>
<dbReference type="Proteomes" id="UP000193067">
    <property type="component" value="Unassembled WGS sequence"/>
</dbReference>
<organism evidence="1 2">
    <name type="scientific">Trametes coccinea (strain BRFM310)</name>
    <name type="common">Pycnoporus coccineus</name>
    <dbReference type="NCBI Taxonomy" id="1353009"/>
    <lineage>
        <taxon>Eukaryota</taxon>
        <taxon>Fungi</taxon>
        <taxon>Dikarya</taxon>
        <taxon>Basidiomycota</taxon>
        <taxon>Agaricomycotina</taxon>
        <taxon>Agaricomycetes</taxon>
        <taxon>Polyporales</taxon>
        <taxon>Polyporaceae</taxon>
        <taxon>Trametes</taxon>
    </lineage>
</organism>
<accession>A0A1Y2II01</accession>
<dbReference type="OrthoDB" id="2748535at2759"/>
<name>A0A1Y2II01_TRAC3</name>
<keyword evidence="2" id="KW-1185">Reference proteome</keyword>